<dbReference type="AlphaFoldDB" id="A0A1B8YAB2"/>
<protein>
    <submittedName>
        <fullName evidence="1">Uncharacterized protein</fullName>
    </submittedName>
</protein>
<sequence length="64" mass="7361">MCDNSMQPITMSMFLLSNQQTLMLMALPSSNEIELCLRKIHKKDKHGRLTISVSIGRLNGLWWV</sequence>
<accession>A0A1B8YAB2</accession>
<reference evidence="1" key="2">
    <citation type="journal article" date="2010" name="Science">
        <title>The genome of the Western clawed frog Xenopus tropicalis.</title>
        <authorList>
            <person name="Hellsten U."/>
            <person name="Harland R.M."/>
            <person name="Gilchrist M.J."/>
            <person name="Hendrix D."/>
            <person name="Jurka J."/>
            <person name="Kapitonov V."/>
            <person name="Ovcharenko I."/>
            <person name="Putnam N.H."/>
            <person name="Shu S."/>
            <person name="Taher L."/>
            <person name="Blitz I.L."/>
            <person name="Blumberg B."/>
            <person name="Dichmann D.S."/>
            <person name="Dubchak I."/>
            <person name="Amaya E."/>
            <person name="Detter J.C."/>
            <person name="Fletcher R."/>
            <person name="Gerhard D.S."/>
            <person name="Goodstein D."/>
            <person name="Graves T."/>
            <person name="Grigoriev I.V."/>
            <person name="Grimwood J."/>
            <person name="Kawashima T."/>
            <person name="Lindquist E."/>
            <person name="Lucas S.M."/>
            <person name="Mead P.E."/>
            <person name="Mitros T."/>
            <person name="Ogino H."/>
            <person name="Ohta Y."/>
            <person name="Poliakov A.V."/>
            <person name="Pollet N."/>
            <person name="Robert J."/>
            <person name="Salamov A."/>
            <person name="Sater A.K."/>
            <person name="Schmutz J."/>
            <person name="Terry A."/>
            <person name="Vize P.D."/>
            <person name="Warren W.C."/>
            <person name="Wells D."/>
            <person name="Wills A."/>
            <person name="Wilson R.K."/>
            <person name="Zimmerman L.B."/>
            <person name="Zorn A.M."/>
            <person name="Grainger R."/>
            <person name="Grammer T."/>
            <person name="Khokha M.K."/>
            <person name="Richardson P.M."/>
            <person name="Rokhsar D.S."/>
        </authorList>
    </citation>
    <scope>NUCLEOTIDE SEQUENCE [LARGE SCALE GENOMIC DNA]</scope>
    <source>
        <strain evidence="1">Nigerian</strain>
    </source>
</reference>
<evidence type="ECO:0000313" key="1">
    <source>
        <dbReference type="EMBL" id="OCA19941.1"/>
    </source>
</evidence>
<proteinExistence type="predicted"/>
<gene>
    <name evidence="1" type="ORF">XENTR_v90026625mg</name>
</gene>
<name>A0A1B8YAB2_XENTR</name>
<organism evidence="1">
    <name type="scientific">Xenopus tropicalis</name>
    <name type="common">Western clawed frog</name>
    <name type="synonym">Silurana tropicalis</name>
    <dbReference type="NCBI Taxonomy" id="8364"/>
    <lineage>
        <taxon>Eukaryota</taxon>
        <taxon>Metazoa</taxon>
        <taxon>Chordata</taxon>
        <taxon>Craniata</taxon>
        <taxon>Vertebrata</taxon>
        <taxon>Euteleostomi</taxon>
        <taxon>Amphibia</taxon>
        <taxon>Batrachia</taxon>
        <taxon>Anura</taxon>
        <taxon>Pipoidea</taxon>
        <taxon>Pipidae</taxon>
        <taxon>Xenopodinae</taxon>
        <taxon>Xenopus</taxon>
        <taxon>Silurana</taxon>
    </lineage>
</organism>
<dbReference type="EMBL" id="KV460360">
    <property type="protein sequence ID" value="OCA19941.1"/>
    <property type="molecule type" value="Genomic_DNA"/>
</dbReference>
<reference evidence="1" key="3">
    <citation type="submission" date="2016-05" db="EMBL/GenBank/DDBJ databases">
        <title>WGS assembly of Xenopus tropicalis.</title>
        <authorList>
            <person name="Sessions A."/>
            <person name="Jenkins J."/>
            <person name="Mitros T."/>
            <person name="Lyons J.T."/>
            <person name="Dichmann D.S."/>
            <person name="Robert J."/>
            <person name="Harland R.M."/>
            <person name="Rokhsar D.S."/>
        </authorList>
    </citation>
    <scope>NUCLEOTIDE SEQUENCE</scope>
    <source>
        <strain evidence="1">Nigerian</strain>
    </source>
</reference>
<reference evidence="1" key="1">
    <citation type="submission" date="2009-11" db="EMBL/GenBank/DDBJ databases">
        <authorList>
            <consortium name="US DOE Joint Genome Institute (JGI-PGF)"/>
            <person name="Ottilar R."/>
            <person name="Schmutz J."/>
            <person name="Salamov A."/>
            <person name="Cheng J.F."/>
            <person name="Lucas S."/>
            <person name="Pitluck S."/>
            <person name="Gundlach H."/>
            <person name="Guo Y."/>
            <person name="Haberer G."/>
            <person name="Nasrallah J."/>
            <person name="Mayer K.F.X."/>
            <person name="van de Peer Y."/>
            <person name="Weigel D."/>
            <person name="Grigoriev I.V."/>
        </authorList>
    </citation>
    <scope>NUCLEOTIDE SEQUENCE</scope>
    <source>
        <strain evidence="1">Nigerian</strain>
    </source>
</reference>